<evidence type="ECO:0000313" key="1">
    <source>
        <dbReference type="EMBL" id="GAI31633.1"/>
    </source>
</evidence>
<dbReference type="EMBL" id="BARV01014409">
    <property type="protein sequence ID" value="GAI31633.1"/>
    <property type="molecule type" value="Genomic_DNA"/>
</dbReference>
<proteinExistence type="predicted"/>
<name>X1MK26_9ZZZZ</name>
<accession>X1MK26</accession>
<gene>
    <name evidence="1" type="ORF">S06H3_25180</name>
</gene>
<sequence>RISCPKGIGQGGDAALLPWGEVKVDFNLSSIYQGNGFA</sequence>
<dbReference type="AlphaFoldDB" id="X1MK26"/>
<organism evidence="1">
    <name type="scientific">marine sediment metagenome</name>
    <dbReference type="NCBI Taxonomy" id="412755"/>
    <lineage>
        <taxon>unclassified sequences</taxon>
        <taxon>metagenomes</taxon>
        <taxon>ecological metagenomes</taxon>
    </lineage>
</organism>
<comment type="caution">
    <text evidence="1">The sequence shown here is derived from an EMBL/GenBank/DDBJ whole genome shotgun (WGS) entry which is preliminary data.</text>
</comment>
<protein>
    <submittedName>
        <fullName evidence="1">Uncharacterized protein</fullName>
    </submittedName>
</protein>
<feature type="non-terminal residue" evidence="1">
    <location>
        <position position="1"/>
    </location>
</feature>
<reference evidence="1" key="1">
    <citation type="journal article" date="2014" name="Front. Microbiol.">
        <title>High frequency of phylogenetically diverse reductive dehalogenase-homologous genes in deep subseafloor sedimentary metagenomes.</title>
        <authorList>
            <person name="Kawai M."/>
            <person name="Futagami T."/>
            <person name="Toyoda A."/>
            <person name="Takaki Y."/>
            <person name="Nishi S."/>
            <person name="Hori S."/>
            <person name="Arai W."/>
            <person name="Tsubouchi T."/>
            <person name="Morono Y."/>
            <person name="Uchiyama I."/>
            <person name="Ito T."/>
            <person name="Fujiyama A."/>
            <person name="Inagaki F."/>
            <person name="Takami H."/>
        </authorList>
    </citation>
    <scope>NUCLEOTIDE SEQUENCE</scope>
    <source>
        <strain evidence="1">Expedition CK06-06</strain>
    </source>
</reference>